<name>A0ABQ8XGN9_9EUKA</name>
<evidence type="ECO:0000313" key="1">
    <source>
        <dbReference type="EMBL" id="KAJ6231773.1"/>
    </source>
</evidence>
<gene>
    <name evidence="1" type="ORF">M0813_05504</name>
</gene>
<reference evidence="1" key="1">
    <citation type="submission" date="2022-08" db="EMBL/GenBank/DDBJ databases">
        <title>Novel sulfate-reducing endosymbionts in the free-living metamonad Anaeramoeba.</title>
        <authorList>
            <person name="Jerlstrom-Hultqvist J."/>
            <person name="Cepicka I."/>
            <person name="Gallot-Lavallee L."/>
            <person name="Salas-Leiva D."/>
            <person name="Curtis B.A."/>
            <person name="Zahonova K."/>
            <person name="Pipaliya S."/>
            <person name="Dacks J."/>
            <person name="Roger A.J."/>
        </authorList>
    </citation>
    <scope>NUCLEOTIDE SEQUENCE</scope>
    <source>
        <strain evidence="1">Schooner1</strain>
    </source>
</reference>
<proteinExistence type="predicted"/>
<accession>A0ABQ8XGN9</accession>
<evidence type="ECO:0000313" key="2">
    <source>
        <dbReference type="Proteomes" id="UP001150062"/>
    </source>
</evidence>
<dbReference type="EMBL" id="JAOAOG010000298">
    <property type="protein sequence ID" value="KAJ6231773.1"/>
    <property type="molecule type" value="Genomic_DNA"/>
</dbReference>
<dbReference type="Proteomes" id="UP001150062">
    <property type="component" value="Unassembled WGS sequence"/>
</dbReference>
<comment type="caution">
    <text evidence="1">The sequence shown here is derived from an EMBL/GenBank/DDBJ whole genome shotgun (WGS) entry which is preliminary data.</text>
</comment>
<protein>
    <submittedName>
        <fullName evidence="1">Uncharacterized protein</fullName>
    </submittedName>
</protein>
<organism evidence="1 2">
    <name type="scientific">Anaeramoeba flamelloides</name>
    <dbReference type="NCBI Taxonomy" id="1746091"/>
    <lineage>
        <taxon>Eukaryota</taxon>
        <taxon>Metamonada</taxon>
        <taxon>Anaeramoebidae</taxon>
        <taxon>Anaeramoeba</taxon>
    </lineage>
</organism>
<keyword evidence="2" id="KW-1185">Reference proteome</keyword>
<sequence length="79" mass="9385">MPMMMAVVVMVTRMEMKRKARTNENGEENQKEINNQRLEFPKYCFYKNPMQDTYSTDIAEIEHRLDSGYEESDSLGINR</sequence>